<protein>
    <recommendedName>
        <fullName evidence="4">Secreted protein</fullName>
    </recommendedName>
</protein>
<dbReference type="Proteomes" id="UP000193963">
    <property type="component" value="Unassembled WGS sequence"/>
</dbReference>
<evidence type="ECO:0000313" key="3">
    <source>
        <dbReference type="Proteomes" id="UP000193963"/>
    </source>
</evidence>
<keyword evidence="1" id="KW-0732">Signal</keyword>
<reference evidence="3" key="1">
    <citation type="submission" date="2017-03" db="EMBL/GenBank/DDBJ databases">
        <authorList>
            <person name="Rodrigo-Torres L."/>
            <person name="Arahal R.D."/>
            <person name="Lucena T."/>
        </authorList>
    </citation>
    <scope>NUCLEOTIDE SEQUENCE [LARGE SCALE GENOMIC DNA]</scope>
    <source>
        <strain evidence="3">CECT 7751</strain>
    </source>
</reference>
<dbReference type="RefSeq" id="WP_085886503.1">
    <property type="nucleotide sequence ID" value="NZ_FWFN01000001.1"/>
</dbReference>
<organism evidence="2 3">
    <name type="scientific">Pseudooceanicola marinus</name>
    <dbReference type="NCBI Taxonomy" id="396013"/>
    <lineage>
        <taxon>Bacteria</taxon>
        <taxon>Pseudomonadati</taxon>
        <taxon>Pseudomonadota</taxon>
        <taxon>Alphaproteobacteria</taxon>
        <taxon>Rhodobacterales</taxon>
        <taxon>Paracoccaceae</taxon>
        <taxon>Pseudooceanicola</taxon>
    </lineage>
</organism>
<gene>
    <name evidence="2" type="ORF">PSM7751_00627</name>
</gene>
<evidence type="ECO:0008006" key="4">
    <source>
        <dbReference type="Google" id="ProtNLM"/>
    </source>
</evidence>
<feature type="chain" id="PRO_5013049915" description="Secreted protein" evidence="1">
    <location>
        <begin position="32"/>
        <end position="292"/>
    </location>
</feature>
<keyword evidence="3" id="KW-1185">Reference proteome</keyword>
<accession>A0A1X6YF32</accession>
<evidence type="ECO:0000313" key="2">
    <source>
        <dbReference type="EMBL" id="SLN19444.1"/>
    </source>
</evidence>
<sequence length="292" mass="31884">MNSVLSGSCRTSSIALSAIILLGAASGSATADNLQEVGGIEARPYPYRLLGLRPGDPVDDLAELLAERSEAAPTQTERRLRIQSPQGKAFDLRYEATREIGDVGMQGRLANAPQDDITAFLATEAFGKRPLALFRVLKVLTEEAPEPAALRAQMEELYGQPSMAEMQGQSMTLIYAWGTDGFIADLEGQPVQTFVEDLGGNRTSERQFRTCAAGGPFNTSVEYTFKSPRRAEDEIMPDCVATYEITYQGGPEISTIKFALKDYELARLHQAETDRQIMEALSSPTSQSDMDL</sequence>
<name>A0A1X6YF32_9RHOB</name>
<dbReference type="AlphaFoldDB" id="A0A1X6YF32"/>
<evidence type="ECO:0000256" key="1">
    <source>
        <dbReference type="SAM" id="SignalP"/>
    </source>
</evidence>
<dbReference type="OrthoDB" id="7737765at2"/>
<feature type="signal peptide" evidence="1">
    <location>
        <begin position="1"/>
        <end position="31"/>
    </location>
</feature>
<proteinExistence type="predicted"/>
<dbReference type="EMBL" id="FWFN01000001">
    <property type="protein sequence ID" value="SLN19444.1"/>
    <property type="molecule type" value="Genomic_DNA"/>
</dbReference>